<evidence type="ECO:0000313" key="5">
    <source>
        <dbReference type="EMBL" id="TDW69684.1"/>
    </source>
</evidence>
<dbReference type="GO" id="GO:0003677">
    <property type="term" value="F:DNA binding"/>
    <property type="evidence" value="ECO:0007669"/>
    <property type="project" value="UniProtKB-KW"/>
</dbReference>
<dbReference type="EMBL" id="SODP01000002">
    <property type="protein sequence ID" value="TDW69684.1"/>
    <property type="molecule type" value="Genomic_DNA"/>
</dbReference>
<dbReference type="Proteomes" id="UP000295146">
    <property type="component" value="Unassembled WGS sequence"/>
</dbReference>
<dbReference type="PROSITE" id="PS51118">
    <property type="entry name" value="HTH_HXLR"/>
    <property type="match status" value="1"/>
</dbReference>
<sequence length="180" mass="20034">MSTLARLVHFRWAVPVLAELHRGHGGRFVNLSHTLGVSRESLRRTLTFLTETGLIQRNPGKGHPLRPEYLLTHTQLGADAAVLTDLLDELGVTDVGLKKWSLPTLTLLVGERRFSEIRRALRDVTPRALTLTLKELESADLISRTVTTDYPPATVYRATTPGLQLAHAAQQMQLQDEQDA</sequence>
<keyword evidence="3" id="KW-0804">Transcription</keyword>
<evidence type="ECO:0000256" key="3">
    <source>
        <dbReference type="ARBA" id="ARBA00023163"/>
    </source>
</evidence>
<dbReference type="RefSeq" id="WP_134104962.1">
    <property type="nucleotide sequence ID" value="NZ_SODP01000002.1"/>
</dbReference>
<dbReference type="AlphaFoldDB" id="A0A4R8C2H0"/>
<feature type="domain" description="HTH hxlR-type" evidence="4">
    <location>
        <begin position="87"/>
        <end position="180"/>
    </location>
</feature>
<dbReference type="InterPro" id="IPR036388">
    <property type="entry name" value="WH-like_DNA-bd_sf"/>
</dbReference>
<dbReference type="SUPFAM" id="SSF46785">
    <property type="entry name" value="Winged helix' DNA-binding domain"/>
    <property type="match status" value="2"/>
</dbReference>
<dbReference type="Pfam" id="PF01638">
    <property type="entry name" value="HxlR"/>
    <property type="match status" value="2"/>
</dbReference>
<name>A0A4R8C2H0_9ACTN</name>
<dbReference type="InterPro" id="IPR036390">
    <property type="entry name" value="WH_DNA-bd_sf"/>
</dbReference>
<gene>
    <name evidence="5" type="ORF">EV653_3711</name>
</gene>
<evidence type="ECO:0000256" key="1">
    <source>
        <dbReference type="ARBA" id="ARBA00023015"/>
    </source>
</evidence>
<evidence type="ECO:0000259" key="4">
    <source>
        <dbReference type="PROSITE" id="PS51118"/>
    </source>
</evidence>
<keyword evidence="6" id="KW-1185">Reference proteome</keyword>
<dbReference type="OrthoDB" id="9792527at2"/>
<dbReference type="InterPro" id="IPR002577">
    <property type="entry name" value="HTH_HxlR"/>
</dbReference>
<dbReference type="Gene3D" id="1.10.10.10">
    <property type="entry name" value="Winged helix-like DNA-binding domain superfamily/Winged helix DNA-binding domain"/>
    <property type="match status" value="2"/>
</dbReference>
<protein>
    <submittedName>
        <fullName evidence="5">HxlR family transcriptional regulator</fullName>
    </submittedName>
</protein>
<comment type="caution">
    <text evidence="5">The sequence shown here is derived from an EMBL/GenBank/DDBJ whole genome shotgun (WGS) entry which is preliminary data.</text>
</comment>
<evidence type="ECO:0000256" key="2">
    <source>
        <dbReference type="ARBA" id="ARBA00023125"/>
    </source>
</evidence>
<keyword evidence="2" id="KW-0238">DNA-binding</keyword>
<reference evidence="5 6" key="1">
    <citation type="submission" date="2019-03" db="EMBL/GenBank/DDBJ databases">
        <title>Genomic Encyclopedia of Type Strains, Phase III (KMG-III): the genomes of soil and plant-associated and newly described type strains.</title>
        <authorList>
            <person name="Whitman W."/>
        </authorList>
    </citation>
    <scope>NUCLEOTIDE SEQUENCE [LARGE SCALE GENOMIC DNA]</scope>
    <source>
        <strain evidence="5 6">VKM Ac-2573</strain>
    </source>
</reference>
<accession>A0A4R8C2H0</accession>
<evidence type="ECO:0000313" key="6">
    <source>
        <dbReference type="Proteomes" id="UP000295146"/>
    </source>
</evidence>
<dbReference type="PANTHER" id="PTHR33204">
    <property type="entry name" value="TRANSCRIPTIONAL REGULATOR, MARR FAMILY"/>
    <property type="match status" value="1"/>
</dbReference>
<proteinExistence type="predicted"/>
<keyword evidence="1" id="KW-0805">Transcription regulation</keyword>
<dbReference type="PANTHER" id="PTHR33204:SF18">
    <property type="entry name" value="TRANSCRIPTIONAL REGULATORY PROTEIN"/>
    <property type="match status" value="1"/>
</dbReference>
<organism evidence="5 6">
    <name type="scientific">Kribbella pratensis</name>
    <dbReference type="NCBI Taxonomy" id="2512112"/>
    <lineage>
        <taxon>Bacteria</taxon>
        <taxon>Bacillati</taxon>
        <taxon>Actinomycetota</taxon>
        <taxon>Actinomycetes</taxon>
        <taxon>Propionibacteriales</taxon>
        <taxon>Kribbellaceae</taxon>
        <taxon>Kribbella</taxon>
    </lineage>
</organism>